<dbReference type="Proteomes" id="UP000623509">
    <property type="component" value="Unassembled WGS sequence"/>
</dbReference>
<dbReference type="InterPro" id="IPR036821">
    <property type="entry name" value="Peptide_deformylase_sf"/>
</dbReference>
<proteinExistence type="inferred from homology"/>
<evidence type="ECO:0000313" key="3">
    <source>
        <dbReference type="Proteomes" id="UP000623509"/>
    </source>
</evidence>
<organism evidence="2 3">
    <name type="scientific">Candidatus Dactylopiibacterium carminicum</name>
    <dbReference type="NCBI Taxonomy" id="857335"/>
    <lineage>
        <taxon>Bacteria</taxon>
        <taxon>Pseudomonadati</taxon>
        <taxon>Pseudomonadota</taxon>
        <taxon>Betaproteobacteria</taxon>
        <taxon>Rhodocyclales</taxon>
        <taxon>Rhodocyclaceae</taxon>
        <taxon>Candidatus Dactylopiibacterium</taxon>
    </lineage>
</organism>
<dbReference type="InterPro" id="IPR023635">
    <property type="entry name" value="Peptide_deformylase"/>
</dbReference>
<reference evidence="2 3" key="1">
    <citation type="submission" date="2016-08" db="EMBL/GenBank/DDBJ databases">
        <title>Candidatus Dactylopiibacterium carminicum genome sequence.</title>
        <authorList>
            <person name="Ramirez-Puebla S.T."/>
            <person name="Ormeno-Orrillo E."/>
            <person name="Vera-Ponce De Leon A."/>
            <person name="Luis L."/>
            <person name="Sanchez-Flores A."/>
            <person name="Monica R."/>
            <person name="Martinez-Romero E."/>
        </authorList>
    </citation>
    <scope>NUCLEOTIDE SEQUENCE [LARGE SCALE GENOMIC DNA]</scope>
    <source>
        <strain evidence="2">END1</strain>
    </source>
</reference>
<comment type="similarity">
    <text evidence="1">Belongs to the polypeptide deformylase family.</text>
</comment>
<gene>
    <name evidence="2" type="ORF">BGI27_11435</name>
</gene>
<dbReference type="EMBL" id="MDUX01000038">
    <property type="protein sequence ID" value="KAF7598772.1"/>
    <property type="molecule type" value="Genomic_DNA"/>
</dbReference>
<accession>A0ABQ7HNT1</accession>
<dbReference type="Gene3D" id="3.90.45.10">
    <property type="entry name" value="Peptide deformylase"/>
    <property type="match status" value="1"/>
</dbReference>
<sequence>MALINPVLEVLDAREEDGWEGCLSVPGMRGMVPRAAGVRYRGFDAAGGLLEGEFTRFGFADQLSPHA</sequence>
<keyword evidence="3" id="KW-1185">Reference proteome</keyword>
<protein>
    <submittedName>
        <fullName evidence="2">Uncharacterized protein</fullName>
    </submittedName>
</protein>
<evidence type="ECO:0000256" key="1">
    <source>
        <dbReference type="ARBA" id="ARBA00010759"/>
    </source>
</evidence>
<dbReference type="SUPFAM" id="SSF56420">
    <property type="entry name" value="Peptide deformylase"/>
    <property type="match status" value="1"/>
</dbReference>
<dbReference type="Pfam" id="PF01327">
    <property type="entry name" value="Pep_deformylase"/>
    <property type="match status" value="1"/>
</dbReference>
<name>A0ABQ7HNT1_9RHOO</name>
<comment type="caution">
    <text evidence="2">The sequence shown here is derived from an EMBL/GenBank/DDBJ whole genome shotgun (WGS) entry which is preliminary data.</text>
</comment>
<evidence type="ECO:0000313" key="2">
    <source>
        <dbReference type="EMBL" id="KAF7598772.1"/>
    </source>
</evidence>